<evidence type="ECO:0000313" key="1">
    <source>
        <dbReference type="EMBL" id="VIO97633.1"/>
    </source>
</evidence>
<organism evidence="1">
    <name type="scientific">Brugia malayi</name>
    <name type="common">Filarial nematode worm</name>
    <dbReference type="NCBI Taxonomy" id="6279"/>
    <lineage>
        <taxon>Eukaryota</taxon>
        <taxon>Metazoa</taxon>
        <taxon>Ecdysozoa</taxon>
        <taxon>Nematoda</taxon>
        <taxon>Chromadorea</taxon>
        <taxon>Rhabditida</taxon>
        <taxon>Spirurina</taxon>
        <taxon>Spiruromorpha</taxon>
        <taxon>Filarioidea</taxon>
        <taxon>Onchocercidae</taxon>
        <taxon>Brugia</taxon>
    </lineage>
</organism>
<dbReference type="AlphaFoldDB" id="A0A4E9FXK0"/>
<sequence length="73" mass="7660">MESMVVVEVEIALFRSIVAEGTYPTPSIVAEGTCPTPSIVAEASFAADSALSLTTPPPPQLSQVFMPSAEDNY</sequence>
<protein>
    <submittedName>
        <fullName evidence="1 3">Uncharacterized protein</fullName>
    </submittedName>
</protein>
<dbReference type="Proteomes" id="UP000006672">
    <property type="component" value="Unassembled WGS sequence"/>
</dbReference>
<accession>A0A4E9FXK0</accession>
<name>A0A4E9FXK0_BRUMA</name>
<gene>
    <name evidence="1 3" type="primary">Bm17714</name>
    <name evidence="1" type="ORF">BM_BM17714</name>
</gene>
<dbReference type="CTD" id="6097604"/>
<dbReference type="GeneID" id="6097604"/>
<dbReference type="RefSeq" id="XP_001894151.2">
    <property type="nucleotide sequence ID" value="XM_001894116.2"/>
</dbReference>
<reference evidence="2" key="1">
    <citation type="journal article" date="2007" name="Science">
        <title>Draft genome of the filarial nematode parasite Brugia malayi.</title>
        <authorList>
            <person name="Ghedin E."/>
            <person name="Wang S."/>
            <person name="Spiro D."/>
            <person name="Caler E."/>
            <person name="Zhao Q."/>
            <person name="Crabtree J."/>
            <person name="Allen J.E."/>
            <person name="Delcher A.L."/>
            <person name="Guiliano D.B."/>
            <person name="Miranda-Saavedra D."/>
            <person name="Angiuoli S.V."/>
            <person name="Creasy T."/>
            <person name="Amedeo P."/>
            <person name="Haas B."/>
            <person name="El-Sayed N.M."/>
            <person name="Wortman J.R."/>
            <person name="Feldblyum T."/>
            <person name="Tallon L."/>
            <person name="Schatz M."/>
            <person name="Shumway M."/>
            <person name="Koo H."/>
            <person name="Salzberg S.L."/>
            <person name="Schobel S."/>
            <person name="Pertea M."/>
            <person name="Pop M."/>
            <person name="White O."/>
            <person name="Barton G.J."/>
            <person name="Carlow C.K."/>
            <person name="Crawford M.J."/>
            <person name="Daub J."/>
            <person name="Dimmic M.W."/>
            <person name="Estes C.F."/>
            <person name="Foster J.M."/>
            <person name="Ganatra M."/>
            <person name="Gregory W.F."/>
            <person name="Johnson N.M."/>
            <person name="Jin J."/>
            <person name="Komuniecki R."/>
            <person name="Korf I."/>
            <person name="Kumar S."/>
            <person name="Laney S."/>
            <person name="Li B.W."/>
            <person name="Li W."/>
            <person name="Lindblom T.H."/>
            <person name="Lustigman S."/>
            <person name="Ma D."/>
            <person name="Maina C.V."/>
            <person name="Martin D.M."/>
            <person name="McCarter J.P."/>
            <person name="McReynolds L."/>
            <person name="Mitreva M."/>
            <person name="Nutman T.B."/>
            <person name="Parkinson J."/>
            <person name="Peregrin-Alvarez J.M."/>
            <person name="Poole C."/>
            <person name="Ren Q."/>
            <person name="Saunders L."/>
            <person name="Sluder A.E."/>
            <person name="Smith K."/>
            <person name="Stanke M."/>
            <person name="Unnasch T.R."/>
            <person name="Ware J."/>
            <person name="Wei A.D."/>
            <person name="Weil G."/>
            <person name="Williams D.J."/>
            <person name="Zhang Y."/>
            <person name="Williams S.A."/>
            <person name="Fraser-Liggett C."/>
            <person name="Slatko B."/>
            <person name="Blaxter M.L."/>
            <person name="Scott A.L."/>
        </authorList>
    </citation>
    <scope>NUCLEOTIDE SEQUENCE</scope>
    <source>
        <strain evidence="2">FR3</strain>
    </source>
</reference>
<dbReference type="EMBL" id="CAAKNF010000195">
    <property type="protein sequence ID" value="VIO97633.1"/>
    <property type="molecule type" value="Genomic_DNA"/>
</dbReference>
<evidence type="ECO:0000313" key="2">
    <source>
        <dbReference type="Proteomes" id="UP000006672"/>
    </source>
</evidence>
<dbReference type="KEGG" id="bmy:BM_BM17714"/>
<keyword evidence="2" id="KW-1185">Reference proteome</keyword>
<reference evidence="3" key="3">
    <citation type="submission" date="2019-12" db="UniProtKB">
        <authorList>
            <consortium name="WormBaseParasite"/>
        </authorList>
    </citation>
    <scope>IDENTIFICATION</scope>
</reference>
<reference evidence="1" key="2">
    <citation type="submission" date="2019-04" db="EMBL/GenBank/DDBJ databases">
        <authorList>
            <person name="Howe K."/>
            <person name="Paulini M."/>
            <person name="Williams G."/>
        </authorList>
    </citation>
    <scope>NUCLEOTIDE SEQUENCE [LARGE SCALE GENOMIC DNA]</scope>
    <source>
        <strain evidence="1">FR3</strain>
    </source>
</reference>
<accession>A0A5S6PED3</accession>
<evidence type="ECO:0000313" key="3">
    <source>
        <dbReference type="WBParaSite" id="Bm17714.1"/>
    </source>
</evidence>
<dbReference type="WBParaSite" id="Bm17714.1">
    <property type="protein sequence ID" value="Bm17714.1"/>
    <property type="gene ID" value="WBGene00268856"/>
</dbReference>
<proteinExistence type="predicted"/>